<proteinExistence type="predicted"/>
<dbReference type="AlphaFoldDB" id="A0A852VB17"/>
<evidence type="ECO:0000313" key="2">
    <source>
        <dbReference type="EMBL" id="NYF87989.1"/>
    </source>
</evidence>
<dbReference type="PANTHER" id="PTHR43739">
    <property type="entry name" value="XYLOGLUCANASE (EUROFUNG)"/>
    <property type="match status" value="1"/>
</dbReference>
<evidence type="ECO:0000256" key="1">
    <source>
        <dbReference type="SAM" id="SignalP"/>
    </source>
</evidence>
<dbReference type="Gene3D" id="2.130.10.10">
    <property type="entry name" value="YVTN repeat-like/Quinoprotein amine dehydrogenase"/>
    <property type="match status" value="2"/>
</dbReference>
<dbReference type="GO" id="GO:0010411">
    <property type="term" value="P:xyloglucan metabolic process"/>
    <property type="evidence" value="ECO:0007669"/>
    <property type="project" value="TreeGrafter"/>
</dbReference>
<dbReference type="EMBL" id="JACCCU010000001">
    <property type="protein sequence ID" value="NYF87989.1"/>
    <property type="molecule type" value="Genomic_DNA"/>
</dbReference>
<dbReference type="CDD" id="cd15482">
    <property type="entry name" value="Sialidase_non-viral"/>
    <property type="match status" value="1"/>
</dbReference>
<dbReference type="InterPro" id="IPR052025">
    <property type="entry name" value="Xyloglucanase_GH74"/>
</dbReference>
<feature type="signal peptide" evidence="1">
    <location>
        <begin position="1"/>
        <end position="26"/>
    </location>
</feature>
<comment type="caution">
    <text evidence="2">The sequence shown here is derived from an EMBL/GenBank/DDBJ whole genome shotgun (WGS) entry which is preliminary data.</text>
</comment>
<dbReference type="InterPro" id="IPR015943">
    <property type="entry name" value="WD40/YVTN_repeat-like_dom_sf"/>
</dbReference>
<reference evidence="2 3" key="1">
    <citation type="submission" date="2020-07" db="EMBL/GenBank/DDBJ databases">
        <title>Genomic Encyclopedia of Type Strains, Phase IV (KMG-V): Genome sequencing to study the core and pangenomes of soil and plant-associated prokaryotes.</title>
        <authorList>
            <person name="Whitman W."/>
        </authorList>
    </citation>
    <scope>NUCLEOTIDE SEQUENCE [LARGE SCALE GENOMIC DNA]</scope>
    <source>
        <strain evidence="2 3">M8UP22</strain>
    </source>
</reference>
<dbReference type="PANTHER" id="PTHR43739:SF5">
    <property type="entry name" value="EXO-ALPHA-SIALIDASE"/>
    <property type="match status" value="1"/>
</dbReference>
<sequence length="806" mass="85578">MNRLVSIATPSSLLLATLILSSVSYGQDKDLTRSYTWKPVQIGSGGFVRGFAVHPKDPNTRVARADVDNIYRWDAATGAWAPLKISSAFSSEITGAPTSGVEGAVALDPNDPKVILVAYSFTRSSDIANTNPSINMNVYRSIDSGATFTASNLSLTTSLSGETRGERLAIDPTNSNLVYFGTPGNGLWRSLDGGLHFESITGNGAPSASTDVALPRFDPNCGTASLLGNTVSKCVFLTLTNGSILRSSDGGKSFKNISAGQPVDGSPGFTTIDSNGSLWTTDGRSANVYRYTRAGIWTTFTTPISSIGGIAVDPSNPRRIFVISGSGALARSTDGGAVWTNLGGVFFSESQPIQWLAPSAIRPQQHYLSTGGIYFDSNGTLYIPGGNDGVVSTVPNDKTDAAANPPVWASAPGIEELVATNAVLPPGQRPILAGDDETLFTINDPDRLNADHYPIDLWGYNPALGYNNNGLSSAQDINFVPNQPRYIAVASDNFFAGDPQKQQFSGYSEDGGQTWNLFNSITYGTNPCILWGGTIAVSARAKGHVGDAAGADNLVRLPTSQFTYGPVAPAPFYSKDGGATWTQTTSFDNAVDTAFTGQSSTKQQPCEGNTNQYTYMPPFWGDWVGALVQHSVVADPVKPGVFYLNLAAGGFWKSIDGGVTWAQPAGASVLPLKMHHGKMYAEPGISGHLWLVDGREGATAHGLYRSTDGGNTFSRNPNFDFAWALTLGKPADGSKHPAIYVYGLHRGDGQWGVFQSVDEGKTFNRIANYPTGLFDYVTTLAASQDIFGQVYIGFGGNGYAYSTYEP</sequence>
<accession>A0A852VB17</accession>
<evidence type="ECO:0008006" key="4">
    <source>
        <dbReference type="Google" id="ProtNLM"/>
    </source>
</evidence>
<name>A0A852VB17_9BACT</name>
<feature type="chain" id="PRO_5032411511" description="Exo-alpha-sialidase" evidence="1">
    <location>
        <begin position="27"/>
        <end position="806"/>
    </location>
</feature>
<gene>
    <name evidence="2" type="ORF">HDF08_000056</name>
</gene>
<keyword evidence="1" id="KW-0732">Signal</keyword>
<organism evidence="2 3">
    <name type="scientific">Tunturiibacter lichenicola</name>
    <dbReference type="NCBI Taxonomy" id="2051959"/>
    <lineage>
        <taxon>Bacteria</taxon>
        <taxon>Pseudomonadati</taxon>
        <taxon>Acidobacteriota</taxon>
        <taxon>Terriglobia</taxon>
        <taxon>Terriglobales</taxon>
        <taxon>Acidobacteriaceae</taxon>
        <taxon>Tunturiibacter</taxon>
    </lineage>
</organism>
<dbReference type="Proteomes" id="UP000564385">
    <property type="component" value="Unassembled WGS sequence"/>
</dbReference>
<protein>
    <recommendedName>
        <fullName evidence="4">Exo-alpha-sialidase</fullName>
    </recommendedName>
</protein>
<dbReference type="SUPFAM" id="SSF110296">
    <property type="entry name" value="Oligoxyloglucan reducing end-specific cellobiohydrolase"/>
    <property type="match status" value="2"/>
</dbReference>
<evidence type="ECO:0000313" key="3">
    <source>
        <dbReference type="Proteomes" id="UP000564385"/>
    </source>
</evidence>